<dbReference type="PANTHER" id="PTHR40640:SF1">
    <property type="entry name" value="ANCHORED GLYCOPROTEIN, PUTATIVE (AFU_ORTHOLOGUE AFUA_8G04860)-RELATED"/>
    <property type="match status" value="1"/>
</dbReference>
<evidence type="ECO:0000313" key="1">
    <source>
        <dbReference type="EMBL" id="ETS75219.1"/>
    </source>
</evidence>
<keyword evidence="2" id="KW-1185">Reference proteome</keyword>
<protein>
    <submittedName>
        <fullName evidence="1">Uncharacterized protein</fullName>
    </submittedName>
</protein>
<dbReference type="InParanoid" id="W3WN79"/>
<dbReference type="Proteomes" id="UP000030651">
    <property type="component" value="Unassembled WGS sequence"/>
</dbReference>
<dbReference type="GeneID" id="19278716"/>
<organism evidence="1 2">
    <name type="scientific">Pestalotiopsis fici (strain W106-1 / CGMCC3.15140)</name>
    <dbReference type="NCBI Taxonomy" id="1229662"/>
    <lineage>
        <taxon>Eukaryota</taxon>
        <taxon>Fungi</taxon>
        <taxon>Dikarya</taxon>
        <taxon>Ascomycota</taxon>
        <taxon>Pezizomycotina</taxon>
        <taxon>Sordariomycetes</taxon>
        <taxon>Xylariomycetidae</taxon>
        <taxon>Amphisphaeriales</taxon>
        <taxon>Sporocadaceae</taxon>
        <taxon>Pestalotiopsis</taxon>
    </lineage>
</organism>
<dbReference type="OMA" id="LDIFITM"/>
<reference evidence="2" key="1">
    <citation type="journal article" date="2015" name="BMC Genomics">
        <title>Genomic and transcriptomic analysis of the endophytic fungus Pestalotiopsis fici reveals its lifestyle and high potential for synthesis of natural products.</title>
        <authorList>
            <person name="Wang X."/>
            <person name="Zhang X."/>
            <person name="Liu L."/>
            <person name="Xiang M."/>
            <person name="Wang W."/>
            <person name="Sun X."/>
            <person name="Che Y."/>
            <person name="Guo L."/>
            <person name="Liu G."/>
            <person name="Guo L."/>
            <person name="Wang C."/>
            <person name="Yin W.B."/>
            <person name="Stadler M."/>
            <person name="Zhang X."/>
            <person name="Liu X."/>
        </authorList>
    </citation>
    <scope>NUCLEOTIDE SEQUENCE [LARGE SCALE GENOMIC DNA]</scope>
    <source>
        <strain evidence="2">W106-1 / CGMCC3.15140</strain>
    </source>
</reference>
<dbReference type="OrthoDB" id="4991875at2759"/>
<dbReference type="HOGENOM" id="CLU_109450_0_0_1"/>
<dbReference type="RefSeq" id="XP_007840475.1">
    <property type="nucleotide sequence ID" value="XM_007842284.1"/>
</dbReference>
<evidence type="ECO:0000313" key="2">
    <source>
        <dbReference type="Proteomes" id="UP000030651"/>
    </source>
</evidence>
<dbReference type="eggNOG" id="ENOG502RB03">
    <property type="taxonomic scope" value="Eukaryota"/>
</dbReference>
<dbReference type="KEGG" id="pfy:PFICI_13703"/>
<dbReference type="AlphaFoldDB" id="W3WN79"/>
<dbReference type="EMBL" id="KI912119">
    <property type="protein sequence ID" value="ETS75219.1"/>
    <property type="molecule type" value="Genomic_DNA"/>
</dbReference>
<proteinExistence type="predicted"/>
<gene>
    <name evidence="1" type="ORF">PFICI_13703</name>
</gene>
<dbReference type="PANTHER" id="PTHR40640">
    <property type="entry name" value="ANCHORED GLYCOPROTEIN, PUTATIVE (AFU_ORTHOLOGUE AFUA_8G04860)-RELATED"/>
    <property type="match status" value="1"/>
</dbReference>
<name>W3WN79_PESFW</name>
<sequence length="208" mass="20973">MATATPSITSVLLFNTDEQTIVADVLGADATATTFLLNCPPGTDSDECGTYNETVVVGPWAKPTPPPDASTGVYDLEVNMGTEWFFHLHCDMSETVPVACTTTNLGGNDDGTPTATVTFASSDYSDLSFDWTPVTITAGLEMLASATGTGSAASSVSSATSTGGSVAVTQTGTAATASATNAAMLGRGEPFAAGSLALAGLALGWLLR</sequence>
<accession>W3WN79</accession>